<keyword evidence="5" id="KW-0472">Membrane</keyword>
<dbReference type="GO" id="GO:0045087">
    <property type="term" value="P:innate immune response"/>
    <property type="evidence" value="ECO:0007669"/>
    <property type="project" value="UniProtKB-KW"/>
</dbReference>
<gene>
    <name evidence="8" type="ORF">L9F63_008762</name>
</gene>
<reference evidence="8" key="1">
    <citation type="journal article" date="2023" name="IScience">
        <title>Live-bearing cockroach genome reveals convergent evolutionary mechanisms linked to viviparity in insects and beyond.</title>
        <authorList>
            <person name="Fouks B."/>
            <person name="Harrison M.C."/>
            <person name="Mikhailova A.A."/>
            <person name="Marchal E."/>
            <person name="English S."/>
            <person name="Carruthers M."/>
            <person name="Jennings E.C."/>
            <person name="Chiamaka E.L."/>
            <person name="Frigard R.A."/>
            <person name="Pippel M."/>
            <person name="Attardo G.M."/>
            <person name="Benoit J.B."/>
            <person name="Bornberg-Bauer E."/>
            <person name="Tobe S.S."/>
        </authorList>
    </citation>
    <scope>NUCLEOTIDE SEQUENCE</scope>
    <source>
        <strain evidence="8">Stay&amp;Tobe</strain>
    </source>
</reference>
<dbReference type="Pfam" id="PF01510">
    <property type="entry name" value="Amidase_2"/>
    <property type="match status" value="1"/>
</dbReference>
<reference evidence="8" key="2">
    <citation type="submission" date="2023-05" db="EMBL/GenBank/DDBJ databases">
        <authorList>
            <person name="Fouks B."/>
        </authorList>
    </citation>
    <scope>NUCLEOTIDE SEQUENCE</scope>
    <source>
        <strain evidence="8">Stay&amp;Tobe</strain>
        <tissue evidence="8">Testes</tissue>
    </source>
</reference>
<keyword evidence="2" id="KW-0399">Innate immunity</keyword>
<evidence type="ECO:0000259" key="7">
    <source>
        <dbReference type="SMART" id="SM00701"/>
    </source>
</evidence>
<evidence type="ECO:0000256" key="1">
    <source>
        <dbReference type="ARBA" id="ARBA00007553"/>
    </source>
</evidence>
<keyword evidence="3" id="KW-0391">Immunity</keyword>
<dbReference type="InterPro" id="IPR006619">
    <property type="entry name" value="PGRP_domain_met/bac"/>
</dbReference>
<dbReference type="Gene3D" id="3.40.80.10">
    <property type="entry name" value="Peptidoglycan recognition protein-like"/>
    <property type="match status" value="1"/>
</dbReference>
<dbReference type="PANTHER" id="PTHR11022:SF74">
    <property type="entry name" value="PEPTIDOGLYCAN-RECOGNITION PROTEIN SA"/>
    <property type="match status" value="1"/>
</dbReference>
<protein>
    <submittedName>
        <fullName evidence="8">Uncharacterized protein</fullName>
    </submittedName>
</protein>
<dbReference type="InterPro" id="IPR036505">
    <property type="entry name" value="Amidase/PGRP_sf"/>
</dbReference>
<dbReference type="GO" id="GO:0008270">
    <property type="term" value="F:zinc ion binding"/>
    <property type="evidence" value="ECO:0007669"/>
    <property type="project" value="InterPro"/>
</dbReference>
<evidence type="ECO:0000313" key="9">
    <source>
        <dbReference type="Proteomes" id="UP001233999"/>
    </source>
</evidence>
<dbReference type="SUPFAM" id="SSF55846">
    <property type="entry name" value="N-acetylmuramoyl-L-alanine amidase-like"/>
    <property type="match status" value="1"/>
</dbReference>
<dbReference type="PANTHER" id="PTHR11022">
    <property type="entry name" value="PEPTIDOGLYCAN RECOGNITION PROTEIN"/>
    <property type="match status" value="1"/>
</dbReference>
<comment type="similarity">
    <text evidence="1">Belongs to the N-acetylmuramoyl-L-alanine amidase 2 family.</text>
</comment>
<keyword evidence="5" id="KW-1133">Transmembrane helix</keyword>
<dbReference type="GO" id="GO:0008745">
    <property type="term" value="F:N-acetylmuramoyl-L-alanine amidase activity"/>
    <property type="evidence" value="ECO:0007669"/>
    <property type="project" value="InterPro"/>
</dbReference>
<evidence type="ECO:0000256" key="3">
    <source>
        <dbReference type="ARBA" id="ARBA00022859"/>
    </source>
</evidence>
<dbReference type="InterPro" id="IPR015510">
    <property type="entry name" value="PGRP"/>
</dbReference>
<dbReference type="CDD" id="cd06583">
    <property type="entry name" value="PGRP"/>
    <property type="match status" value="1"/>
</dbReference>
<evidence type="ECO:0000256" key="2">
    <source>
        <dbReference type="ARBA" id="ARBA00022588"/>
    </source>
</evidence>
<feature type="compositionally biased region" description="Pro residues" evidence="4">
    <location>
        <begin position="105"/>
        <end position="114"/>
    </location>
</feature>
<sequence>MENTHDVQVGPRLLYNAPVTVNQHVHVVKGGDDVLQYALKAPLHDVQSNNNFVPMAQKFETKSFLSSWRCYLIGGIVGVLVIIVALAIIFGYSSGSTSTDNDPPTFIPTAPPDIPRNENLTLPGDRKIYSKEEWYGKAAKFARPLPHPVPFVVISHTVTPPCYTYSKCAQRMRNMQDEYMNGPFPDLGYNFVIGSEGNAYEARGWDVTNMHTGYVRYCNIGISLIGDFTQDLPTNFQINSTQELIKLGVKLGKIDANYKLVPMNETGGDTLSPGKKLYEIMKTWPHFWVPNENDIGCFLN</sequence>
<organism evidence="8 9">
    <name type="scientific">Diploptera punctata</name>
    <name type="common">Pacific beetle cockroach</name>
    <dbReference type="NCBI Taxonomy" id="6984"/>
    <lineage>
        <taxon>Eukaryota</taxon>
        <taxon>Metazoa</taxon>
        <taxon>Ecdysozoa</taxon>
        <taxon>Arthropoda</taxon>
        <taxon>Hexapoda</taxon>
        <taxon>Insecta</taxon>
        <taxon>Pterygota</taxon>
        <taxon>Neoptera</taxon>
        <taxon>Polyneoptera</taxon>
        <taxon>Dictyoptera</taxon>
        <taxon>Blattodea</taxon>
        <taxon>Blaberoidea</taxon>
        <taxon>Blaberidae</taxon>
        <taxon>Diplopterinae</taxon>
        <taxon>Diploptera</taxon>
    </lineage>
</organism>
<evidence type="ECO:0000313" key="8">
    <source>
        <dbReference type="EMBL" id="KAJ9573838.1"/>
    </source>
</evidence>
<dbReference type="InterPro" id="IPR002502">
    <property type="entry name" value="Amidase_domain"/>
</dbReference>
<evidence type="ECO:0000259" key="6">
    <source>
        <dbReference type="SMART" id="SM00644"/>
    </source>
</evidence>
<dbReference type="SMART" id="SM00644">
    <property type="entry name" value="Ami_2"/>
    <property type="match status" value="1"/>
</dbReference>
<dbReference type="Proteomes" id="UP001233999">
    <property type="component" value="Unassembled WGS sequence"/>
</dbReference>
<feature type="transmembrane region" description="Helical" evidence="5">
    <location>
        <begin position="70"/>
        <end position="92"/>
    </location>
</feature>
<dbReference type="AlphaFoldDB" id="A0AAD8E1E8"/>
<proteinExistence type="inferred from homology"/>
<name>A0AAD8E1E8_DIPPU</name>
<dbReference type="SMART" id="SM00701">
    <property type="entry name" value="PGRP"/>
    <property type="match status" value="1"/>
</dbReference>
<feature type="domain" description="N-acetylmuramoyl-L-alanine amidase" evidence="6">
    <location>
        <begin position="137"/>
        <end position="274"/>
    </location>
</feature>
<feature type="region of interest" description="Disordered" evidence="4">
    <location>
        <begin position="96"/>
        <end position="118"/>
    </location>
</feature>
<accession>A0AAD8E1E8</accession>
<comment type="caution">
    <text evidence="8">The sequence shown here is derived from an EMBL/GenBank/DDBJ whole genome shotgun (WGS) entry which is preliminary data.</text>
</comment>
<keyword evidence="5" id="KW-0812">Transmembrane</keyword>
<dbReference type="EMBL" id="JASPKZ010010674">
    <property type="protein sequence ID" value="KAJ9573838.1"/>
    <property type="molecule type" value="Genomic_DNA"/>
</dbReference>
<evidence type="ECO:0000256" key="4">
    <source>
        <dbReference type="SAM" id="MobiDB-lite"/>
    </source>
</evidence>
<feature type="domain" description="Peptidoglycan recognition protein family" evidence="7">
    <location>
        <begin position="126"/>
        <end position="267"/>
    </location>
</feature>
<keyword evidence="9" id="KW-1185">Reference proteome</keyword>
<evidence type="ECO:0000256" key="5">
    <source>
        <dbReference type="SAM" id="Phobius"/>
    </source>
</evidence>
<dbReference type="GO" id="GO:0009253">
    <property type="term" value="P:peptidoglycan catabolic process"/>
    <property type="evidence" value="ECO:0007669"/>
    <property type="project" value="InterPro"/>
</dbReference>